<dbReference type="Gene3D" id="3.30.40.10">
    <property type="entry name" value="Zinc/RING finger domain, C3HC4 (zinc finger)"/>
    <property type="match status" value="1"/>
</dbReference>
<keyword evidence="1" id="KW-0812">Transmembrane</keyword>
<gene>
    <name evidence="2" type="ORF">CARUB_v10007238mg</name>
</gene>
<dbReference type="GO" id="GO:0061630">
    <property type="term" value="F:ubiquitin protein ligase activity"/>
    <property type="evidence" value="ECO:0007669"/>
    <property type="project" value="InterPro"/>
</dbReference>
<dbReference type="InterPro" id="IPR013083">
    <property type="entry name" value="Znf_RING/FYVE/PHD"/>
</dbReference>
<reference evidence="3" key="1">
    <citation type="journal article" date="2013" name="Nat. Genet.">
        <title>The Capsella rubella genome and the genomic consequences of rapid mating system evolution.</title>
        <authorList>
            <person name="Slotte T."/>
            <person name="Hazzouri K.M."/>
            <person name="Agren J.A."/>
            <person name="Koenig D."/>
            <person name="Maumus F."/>
            <person name="Guo Y.L."/>
            <person name="Steige K."/>
            <person name="Platts A.E."/>
            <person name="Escobar J.S."/>
            <person name="Newman L.K."/>
            <person name="Wang W."/>
            <person name="Mandakova T."/>
            <person name="Vello E."/>
            <person name="Smith L.M."/>
            <person name="Henz S.R."/>
            <person name="Steffen J."/>
            <person name="Takuno S."/>
            <person name="Brandvain Y."/>
            <person name="Coop G."/>
            <person name="Andolfatto P."/>
            <person name="Hu T.T."/>
            <person name="Blanchette M."/>
            <person name="Clark R.M."/>
            <person name="Quesneville H."/>
            <person name="Nordborg M."/>
            <person name="Gaut B.S."/>
            <person name="Lysak M.A."/>
            <person name="Jenkins J."/>
            <person name="Grimwood J."/>
            <person name="Chapman J."/>
            <person name="Prochnik S."/>
            <person name="Shu S."/>
            <person name="Rokhsar D."/>
            <person name="Schmutz J."/>
            <person name="Weigel D."/>
            <person name="Wright S.I."/>
        </authorList>
    </citation>
    <scope>NUCLEOTIDE SEQUENCE [LARGE SCALE GENOMIC DNA]</scope>
    <source>
        <strain evidence="3">cv. Monte Gargano</strain>
    </source>
</reference>
<dbReference type="InterPro" id="IPR038896">
    <property type="entry name" value="RNF170"/>
</dbReference>
<dbReference type="SUPFAM" id="SSF57850">
    <property type="entry name" value="RING/U-box"/>
    <property type="match status" value="1"/>
</dbReference>
<evidence type="ECO:0008006" key="4">
    <source>
        <dbReference type="Google" id="ProtNLM"/>
    </source>
</evidence>
<dbReference type="AlphaFoldDB" id="R0F9L0"/>
<feature type="transmembrane region" description="Helical" evidence="1">
    <location>
        <begin position="263"/>
        <end position="284"/>
    </location>
</feature>
<protein>
    <recommendedName>
        <fullName evidence="4">RING-type domain-containing protein</fullName>
    </recommendedName>
</protein>
<name>R0F9L0_9BRAS</name>
<dbReference type="EMBL" id="KB870811">
    <property type="protein sequence ID" value="EOA18662.1"/>
    <property type="molecule type" value="Genomic_DNA"/>
</dbReference>
<evidence type="ECO:0000256" key="1">
    <source>
        <dbReference type="SAM" id="Phobius"/>
    </source>
</evidence>
<dbReference type="PANTHER" id="PTHR22894:SF4">
    <property type="entry name" value="E3 UBIQUITIN-PROTEIN LIGASE RNF170-LIKE ISOFORM X1"/>
    <property type="match status" value="1"/>
</dbReference>
<dbReference type="eggNOG" id="KOG2164">
    <property type="taxonomic scope" value="Eukaryota"/>
</dbReference>
<sequence length="310" mass="35838">KLPRRRESKSEEVCESKISPLGRALWEEDMEVTPDDVLPEVNAAAVTENFDRNELVESSNAVVLADGVVAAVDRKIEAEDRGEREIESETPPEDDVCPICFGSFTVPCRGNCGHWYCDFLLSYFIYIEVSSLFPFGILLIARGRLVERSCILQYWNYAAISRPCKCPMCLRHITKLSPEATLQERQEQEVKEVLDKIRRYNRLFVGGLTGFVQKLHELPFLMKRMVWHMMDTDVNNLYFHEMFMSTIYTAAEFNFIPTGGFRIVTVFDYAAIAMILILRLVGIYRRRRLAQQIRHLAAAVIQEPEREQRE</sequence>
<feature type="non-terminal residue" evidence="2">
    <location>
        <position position="1"/>
    </location>
</feature>
<feature type="transmembrane region" description="Helical" evidence="1">
    <location>
        <begin position="120"/>
        <end position="141"/>
    </location>
</feature>
<keyword evidence="1" id="KW-0472">Membrane</keyword>
<evidence type="ECO:0000313" key="3">
    <source>
        <dbReference type="Proteomes" id="UP000029121"/>
    </source>
</evidence>
<keyword evidence="1" id="KW-1133">Transmembrane helix</keyword>
<accession>R0F9L0</accession>
<organism evidence="2 3">
    <name type="scientific">Capsella rubella</name>
    <dbReference type="NCBI Taxonomy" id="81985"/>
    <lineage>
        <taxon>Eukaryota</taxon>
        <taxon>Viridiplantae</taxon>
        <taxon>Streptophyta</taxon>
        <taxon>Embryophyta</taxon>
        <taxon>Tracheophyta</taxon>
        <taxon>Spermatophyta</taxon>
        <taxon>Magnoliopsida</taxon>
        <taxon>eudicotyledons</taxon>
        <taxon>Gunneridae</taxon>
        <taxon>Pentapetalae</taxon>
        <taxon>rosids</taxon>
        <taxon>malvids</taxon>
        <taxon>Brassicales</taxon>
        <taxon>Brassicaceae</taxon>
        <taxon>Camelineae</taxon>
        <taxon>Capsella</taxon>
    </lineage>
</organism>
<dbReference type="PANTHER" id="PTHR22894">
    <property type="entry name" value="RING-TYPE DOMAIN-CONTAINING PROTEIN"/>
    <property type="match status" value="1"/>
</dbReference>
<keyword evidence="3" id="KW-1185">Reference proteome</keyword>
<dbReference type="Proteomes" id="UP000029121">
    <property type="component" value="Unassembled WGS sequence"/>
</dbReference>
<proteinExistence type="predicted"/>
<evidence type="ECO:0000313" key="2">
    <source>
        <dbReference type="EMBL" id="EOA18662.1"/>
    </source>
</evidence>